<reference evidence="2" key="1">
    <citation type="submission" date="2019-08" db="EMBL/GenBank/DDBJ databases">
        <authorList>
            <person name="Kucharzyk K."/>
            <person name="Murdoch R.W."/>
            <person name="Higgins S."/>
            <person name="Loffler F."/>
        </authorList>
    </citation>
    <scope>NUCLEOTIDE SEQUENCE</scope>
</reference>
<dbReference type="AlphaFoldDB" id="A0A644STN1"/>
<proteinExistence type="predicted"/>
<keyword evidence="1" id="KW-1133">Transmembrane helix</keyword>
<evidence type="ECO:0000256" key="1">
    <source>
        <dbReference type="SAM" id="Phobius"/>
    </source>
</evidence>
<accession>A0A644STN1</accession>
<dbReference type="EMBL" id="VSSQ01000006">
    <property type="protein sequence ID" value="MPL58048.1"/>
    <property type="molecule type" value="Genomic_DNA"/>
</dbReference>
<sequence length="64" mass="7752">MLINNRIICLKIIDTLWLNLYENLIYHLAIFIKFYIFYFNEFDIVNGYLNLNNSKLWLLYVAGS</sequence>
<evidence type="ECO:0000313" key="2">
    <source>
        <dbReference type="EMBL" id="MPL58048.1"/>
    </source>
</evidence>
<feature type="transmembrane region" description="Helical" evidence="1">
    <location>
        <begin position="20"/>
        <end position="39"/>
    </location>
</feature>
<name>A0A644STN1_9ZZZZ</name>
<protein>
    <submittedName>
        <fullName evidence="2">Uncharacterized protein</fullName>
    </submittedName>
</protein>
<keyword evidence="1" id="KW-0472">Membrane</keyword>
<keyword evidence="1" id="KW-0812">Transmembrane</keyword>
<comment type="caution">
    <text evidence="2">The sequence shown here is derived from an EMBL/GenBank/DDBJ whole genome shotgun (WGS) entry which is preliminary data.</text>
</comment>
<organism evidence="2">
    <name type="scientific">bioreactor metagenome</name>
    <dbReference type="NCBI Taxonomy" id="1076179"/>
    <lineage>
        <taxon>unclassified sequences</taxon>
        <taxon>metagenomes</taxon>
        <taxon>ecological metagenomes</taxon>
    </lineage>
</organism>
<gene>
    <name evidence="2" type="ORF">SDC9_03574</name>
</gene>